<dbReference type="Pfam" id="PF01648">
    <property type="entry name" value="ACPS"/>
    <property type="match status" value="1"/>
</dbReference>
<comment type="caution">
    <text evidence="4">The sequence shown here is derived from an EMBL/GenBank/DDBJ whole genome shotgun (WGS) entry which is preliminary data.</text>
</comment>
<comment type="similarity">
    <text evidence="1">Belongs to the P-Pant transferase superfamily. Gsp/Sfp/HetI/AcpT family.</text>
</comment>
<evidence type="ECO:0000256" key="1">
    <source>
        <dbReference type="ARBA" id="ARBA00010990"/>
    </source>
</evidence>
<dbReference type="Gene3D" id="3.90.470.20">
    <property type="entry name" value="4'-phosphopantetheinyl transferase domain"/>
    <property type="match status" value="1"/>
</dbReference>
<dbReference type="OrthoDB" id="9808281at2"/>
<evidence type="ECO:0000259" key="3">
    <source>
        <dbReference type="Pfam" id="PF01648"/>
    </source>
</evidence>
<gene>
    <name evidence="4" type="ORF">CKF59_02070</name>
</gene>
<reference evidence="4 5" key="1">
    <citation type="submission" date="2017-08" db="EMBL/GenBank/DDBJ databases">
        <title>Reclassification of Bisgaard taxon 37 and 44.</title>
        <authorList>
            <person name="Christensen H."/>
        </authorList>
    </citation>
    <scope>NUCLEOTIDE SEQUENCE [LARGE SCALE GENOMIC DNA]</scope>
    <source>
        <strain evidence="4 5">EEAB3T1</strain>
    </source>
</reference>
<dbReference type="Proteomes" id="UP000265964">
    <property type="component" value="Unassembled WGS sequence"/>
</dbReference>
<evidence type="ECO:0000313" key="5">
    <source>
        <dbReference type="Proteomes" id="UP000265964"/>
    </source>
</evidence>
<dbReference type="GO" id="GO:0019878">
    <property type="term" value="P:lysine biosynthetic process via aminoadipic acid"/>
    <property type="evidence" value="ECO:0007669"/>
    <property type="project" value="TreeGrafter"/>
</dbReference>
<dbReference type="PANTHER" id="PTHR12215">
    <property type="entry name" value="PHOSPHOPANTETHEINE TRANSFERASE"/>
    <property type="match status" value="1"/>
</dbReference>
<organism evidence="4 5">
    <name type="scientific">Psittacicella gerlachiana</name>
    <dbReference type="NCBI Taxonomy" id="2028574"/>
    <lineage>
        <taxon>Bacteria</taxon>
        <taxon>Pseudomonadati</taxon>
        <taxon>Pseudomonadota</taxon>
        <taxon>Gammaproteobacteria</taxon>
        <taxon>Pasteurellales</taxon>
        <taxon>Psittacicellaceae</taxon>
        <taxon>Psittacicella</taxon>
    </lineage>
</organism>
<accession>A0A3A1YHU2</accession>
<dbReference type="EMBL" id="NRJF01000053">
    <property type="protein sequence ID" value="RIY36819.1"/>
    <property type="molecule type" value="Genomic_DNA"/>
</dbReference>
<evidence type="ECO:0000313" key="4">
    <source>
        <dbReference type="EMBL" id="RIY36819.1"/>
    </source>
</evidence>
<evidence type="ECO:0000256" key="2">
    <source>
        <dbReference type="ARBA" id="ARBA00022679"/>
    </source>
</evidence>
<protein>
    <recommendedName>
        <fullName evidence="3">4'-phosphopantetheinyl transferase domain-containing protein</fullName>
    </recommendedName>
</protein>
<dbReference type="GO" id="GO:0005829">
    <property type="term" value="C:cytosol"/>
    <property type="evidence" value="ECO:0007669"/>
    <property type="project" value="TreeGrafter"/>
</dbReference>
<dbReference type="SUPFAM" id="SSF56214">
    <property type="entry name" value="4'-phosphopantetheinyl transferase"/>
    <property type="match status" value="2"/>
</dbReference>
<dbReference type="InterPro" id="IPR050559">
    <property type="entry name" value="P-Pant_transferase_sf"/>
</dbReference>
<dbReference type="AlphaFoldDB" id="A0A3A1YHU2"/>
<proteinExistence type="inferred from homology"/>
<keyword evidence="5" id="KW-1185">Reference proteome</keyword>
<keyword evidence="2" id="KW-0808">Transferase</keyword>
<dbReference type="InterPro" id="IPR008278">
    <property type="entry name" value="4-PPantetheinyl_Trfase_dom"/>
</dbReference>
<dbReference type="GO" id="GO:0000287">
    <property type="term" value="F:magnesium ion binding"/>
    <property type="evidence" value="ECO:0007669"/>
    <property type="project" value="InterPro"/>
</dbReference>
<name>A0A3A1YHU2_9GAMM</name>
<dbReference type="GO" id="GO:0008897">
    <property type="term" value="F:holo-[acyl-carrier-protein] synthase activity"/>
    <property type="evidence" value="ECO:0007669"/>
    <property type="project" value="InterPro"/>
</dbReference>
<dbReference type="PANTHER" id="PTHR12215:SF10">
    <property type="entry name" value="L-AMINOADIPATE-SEMIALDEHYDE DEHYDROGENASE-PHOSPHOPANTETHEINYL TRANSFERASE"/>
    <property type="match status" value="1"/>
</dbReference>
<feature type="domain" description="4'-phosphopantetheinyl transferase" evidence="3">
    <location>
        <begin position="107"/>
        <end position="192"/>
    </location>
</feature>
<dbReference type="InterPro" id="IPR037143">
    <property type="entry name" value="4-PPantetheinyl_Trfase_dom_sf"/>
</dbReference>
<sequence length="242" mass="28082">MEQTNKVFVIVTQLSSLVSYQQLLTSITSLDILSKRKKLRAFKQQLGKELLGKFLAKHLDLKVDVEKLWGKEENGRPYLTNFNLDFNLSHSGDWLAIIIAPATPLYSVAIDIESKQTRNFLALLQSLGEQGEKEFANQALVRRLPTEEQRFYYLWCGREALTKVRGGGIKDFSLIKSRVNSLQELEYTFSLVEKGKLIFIEETEFYLCVFISYRLHGITFFFWQDEDFIEFKSQLSLVTKIN</sequence>
<dbReference type="RefSeq" id="WP_119534327.1">
    <property type="nucleotide sequence ID" value="NZ_NRJF01000053.1"/>
</dbReference>